<comment type="caution">
    <text evidence="1">The sequence shown here is derived from an EMBL/GenBank/DDBJ whole genome shotgun (WGS) entry which is preliminary data.</text>
</comment>
<reference evidence="1" key="1">
    <citation type="journal article" date="2014" name="Front. Microbiol.">
        <title>High frequency of phylogenetically diverse reductive dehalogenase-homologous genes in deep subseafloor sedimentary metagenomes.</title>
        <authorList>
            <person name="Kawai M."/>
            <person name="Futagami T."/>
            <person name="Toyoda A."/>
            <person name="Takaki Y."/>
            <person name="Nishi S."/>
            <person name="Hori S."/>
            <person name="Arai W."/>
            <person name="Tsubouchi T."/>
            <person name="Morono Y."/>
            <person name="Uchiyama I."/>
            <person name="Ito T."/>
            <person name="Fujiyama A."/>
            <person name="Inagaki F."/>
            <person name="Takami H."/>
        </authorList>
    </citation>
    <scope>NUCLEOTIDE SEQUENCE</scope>
    <source>
        <strain evidence="1">Expedition CK06-06</strain>
    </source>
</reference>
<dbReference type="PANTHER" id="PTHR39198">
    <property type="entry name" value="HYPOTHETICAL MEMBRANE PROTEIN, CONSERVED"/>
    <property type="match status" value="1"/>
</dbReference>
<accession>X0Y781</accession>
<feature type="non-terminal residue" evidence="1">
    <location>
        <position position="1"/>
    </location>
</feature>
<name>X0Y781_9ZZZZ</name>
<evidence type="ECO:0000313" key="1">
    <source>
        <dbReference type="EMBL" id="GAG44563.1"/>
    </source>
</evidence>
<proteinExistence type="predicted"/>
<dbReference type="PANTHER" id="PTHR39198:SF1">
    <property type="entry name" value="ALPHA-GALACTOSIDASE NEW3 DOMAIN-CONTAINING PROTEIN"/>
    <property type="match status" value="1"/>
</dbReference>
<gene>
    <name evidence="1" type="ORF">S01H1_74762</name>
</gene>
<evidence type="ECO:0008006" key="2">
    <source>
        <dbReference type="Google" id="ProtNLM"/>
    </source>
</evidence>
<feature type="non-terminal residue" evidence="1">
    <location>
        <position position="239"/>
    </location>
</feature>
<dbReference type="EMBL" id="BARS01050033">
    <property type="protein sequence ID" value="GAG44563.1"/>
    <property type="molecule type" value="Genomic_DNA"/>
</dbReference>
<dbReference type="AlphaFoldDB" id="X0Y781"/>
<protein>
    <recommendedName>
        <fullName evidence="2">Alpha-galactosidase NEW3 domain-containing protein</fullName>
    </recommendedName>
</protein>
<organism evidence="1">
    <name type="scientific">marine sediment metagenome</name>
    <dbReference type="NCBI Taxonomy" id="412755"/>
    <lineage>
        <taxon>unclassified sequences</taxon>
        <taxon>metagenomes</taxon>
        <taxon>ecological metagenomes</taxon>
    </lineage>
</organism>
<sequence length="239" mass="26582">QVIINKGDDVSVDLLVKNKGKTDENVYFTITSAPSGWKSKIKTYSFSISSVHVPEGEDKNITFFAEPEKDTKPGIYEFKVDAKTEDGELKVSHQLKITLQEEEKEKGEIELTAGSYPVLQGPSDAKFEFSLDVRNETDKEDTFNLTAKGPKDWQINFKPPYEDKYISSLRLKDNESKSLNVEVTPDRFSTVAGQYLIPVSISSGDLRAEAELKVIITGTYKLEAGTATGLLSLETQKGE</sequence>